<dbReference type="RefSeq" id="WP_134744588.1">
    <property type="nucleotide sequence ID" value="NZ_JBFNGE010000061.1"/>
</dbReference>
<name>A0A4R9C0T1_9FIRM</name>
<gene>
    <name evidence="8" type="ORF">EQF91_05335</name>
</gene>
<feature type="transmembrane region" description="Helical" evidence="6">
    <location>
        <begin position="20"/>
        <end position="39"/>
    </location>
</feature>
<evidence type="ECO:0000256" key="5">
    <source>
        <dbReference type="ARBA" id="ARBA00023136"/>
    </source>
</evidence>
<dbReference type="PANTHER" id="PTHR30294">
    <property type="entry name" value="MEMBRANE COMPONENT OF ABC TRANSPORTER YHHJ-RELATED"/>
    <property type="match status" value="1"/>
</dbReference>
<evidence type="ECO:0000256" key="6">
    <source>
        <dbReference type="SAM" id="Phobius"/>
    </source>
</evidence>
<dbReference type="InterPro" id="IPR013525">
    <property type="entry name" value="ABC2_TM"/>
</dbReference>
<feature type="transmembrane region" description="Helical" evidence="6">
    <location>
        <begin position="293"/>
        <end position="315"/>
    </location>
</feature>
<accession>A0A4R9C0T1</accession>
<comment type="caution">
    <text evidence="8">The sequence shown here is derived from an EMBL/GenBank/DDBJ whole genome shotgun (WGS) entry which is preliminary data.</text>
</comment>
<feature type="transmembrane region" description="Helical" evidence="6">
    <location>
        <begin position="382"/>
        <end position="404"/>
    </location>
</feature>
<dbReference type="PANTHER" id="PTHR30294:SF29">
    <property type="entry name" value="MULTIDRUG ABC TRANSPORTER PERMEASE YBHS-RELATED"/>
    <property type="match status" value="1"/>
</dbReference>
<keyword evidence="5 6" id="KW-0472">Membrane</keyword>
<evidence type="ECO:0000256" key="4">
    <source>
        <dbReference type="ARBA" id="ARBA00022989"/>
    </source>
</evidence>
<comment type="subcellular location">
    <subcellularLocation>
        <location evidence="1">Cell membrane</location>
        <topology evidence="1">Multi-pass membrane protein</topology>
    </subcellularLocation>
</comment>
<evidence type="ECO:0000259" key="7">
    <source>
        <dbReference type="Pfam" id="PF12698"/>
    </source>
</evidence>
<dbReference type="EMBL" id="SCFR01000017">
    <property type="protein sequence ID" value="TFF65662.1"/>
    <property type="molecule type" value="Genomic_DNA"/>
</dbReference>
<protein>
    <submittedName>
        <fullName evidence="8">ABC transporter permease</fullName>
    </submittedName>
</protein>
<proteinExistence type="predicted"/>
<dbReference type="Proteomes" id="UP000297454">
    <property type="component" value="Unassembled WGS sequence"/>
</dbReference>
<dbReference type="Pfam" id="PF12698">
    <property type="entry name" value="ABC2_membrane_3"/>
    <property type="match status" value="1"/>
</dbReference>
<keyword evidence="4 6" id="KW-1133">Transmembrane helix</keyword>
<evidence type="ECO:0000313" key="9">
    <source>
        <dbReference type="Proteomes" id="UP000297454"/>
    </source>
</evidence>
<feature type="domain" description="ABC-2 type transporter transmembrane" evidence="7">
    <location>
        <begin position="19"/>
        <end position="401"/>
    </location>
</feature>
<keyword evidence="2" id="KW-1003">Cell membrane</keyword>
<keyword evidence="9" id="KW-1185">Reference proteome</keyword>
<evidence type="ECO:0000313" key="8">
    <source>
        <dbReference type="EMBL" id="TFF65662.1"/>
    </source>
</evidence>
<feature type="transmembrane region" description="Helical" evidence="6">
    <location>
        <begin position="327"/>
        <end position="345"/>
    </location>
</feature>
<dbReference type="GO" id="GO:0140359">
    <property type="term" value="F:ABC-type transporter activity"/>
    <property type="evidence" value="ECO:0007669"/>
    <property type="project" value="InterPro"/>
</dbReference>
<reference evidence="8 9" key="1">
    <citation type="submission" date="2019-01" db="EMBL/GenBank/DDBJ databases">
        <title>Draft Genome Sequences of Helcococcus ovis Strains Isolated from the Uterus and Vagina of Dairy Cows with Metritis.</title>
        <authorList>
            <person name="Cunha F."/>
            <person name="Jeon S.J."/>
            <person name="Kutzer P."/>
            <person name="Galvao K.N."/>
        </authorList>
    </citation>
    <scope>NUCLEOTIDE SEQUENCE [LARGE SCALE GENOMIC DNA]</scope>
    <source>
        <strain evidence="8 9">KG-37</strain>
    </source>
</reference>
<evidence type="ECO:0000256" key="2">
    <source>
        <dbReference type="ARBA" id="ARBA00022475"/>
    </source>
</evidence>
<evidence type="ECO:0000256" key="1">
    <source>
        <dbReference type="ARBA" id="ARBA00004651"/>
    </source>
</evidence>
<organism evidence="8 9">
    <name type="scientific">Helcococcus ovis</name>
    <dbReference type="NCBI Taxonomy" id="72026"/>
    <lineage>
        <taxon>Bacteria</taxon>
        <taxon>Bacillati</taxon>
        <taxon>Bacillota</taxon>
        <taxon>Tissierellia</taxon>
        <taxon>Tissierellales</taxon>
        <taxon>Peptoniphilaceae</taxon>
        <taxon>Helcococcus</taxon>
    </lineage>
</organism>
<evidence type="ECO:0000256" key="3">
    <source>
        <dbReference type="ARBA" id="ARBA00022692"/>
    </source>
</evidence>
<dbReference type="GO" id="GO:0005886">
    <property type="term" value="C:plasma membrane"/>
    <property type="evidence" value="ECO:0007669"/>
    <property type="project" value="UniProtKB-SubCell"/>
</dbReference>
<sequence>MRDILTVFLFETKQKFKEKTFLISLLISCAIFFGITFIPKITNYMDSGKASNSKFEINEKSLPNDSKKDLAYFAKEGVDKSVIDTLSKRYNLIKVNNENELKEKVKKEEVAEGILLKDNISAKLYKSSNKISEISKSSIGTIKAYLIEDILKENYKYNIEYKKLGIDVNKIIEIDSVTPKIEIESFGRNPMSGTILSYFSVMFLYMIIMLHGSQIATNVAKEKETRTMEILITNVKSSALIHGKVFSGVFTSFVNLILTILSAVVGLMINLHDKPEVSNTIKTIISEIKTTDILVLVLFTVVGVTMYFYIFAALGSLVSRLDELNQALSPVMILVMFATFIPMGLMTKPDSTILKVASFVPFSSPTSMLTRSLGSNVALYQIALSFIILIVTTAIMSIISIKIYRQGTLNYGNKMNLIKAFKSKIE</sequence>
<dbReference type="AlphaFoldDB" id="A0A4R9C0T1"/>
<dbReference type="InterPro" id="IPR051449">
    <property type="entry name" value="ABC-2_transporter_component"/>
</dbReference>
<feature type="transmembrane region" description="Helical" evidence="6">
    <location>
        <begin position="195"/>
        <end position="216"/>
    </location>
</feature>
<feature type="transmembrane region" description="Helical" evidence="6">
    <location>
        <begin position="253"/>
        <end position="272"/>
    </location>
</feature>
<keyword evidence="3 6" id="KW-0812">Transmembrane</keyword>